<organism evidence="2 3">
    <name type="scientific">Mesorhizobium retamae</name>
    <dbReference type="NCBI Taxonomy" id="2912854"/>
    <lineage>
        <taxon>Bacteria</taxon>
        <taxon>Pseudomonadati</taxon>
        <taxon>Pseudomonadota</taxon>
        <taxon>Alphaproteobacteria</taxon>
        <taxon>Hyphomicrobiales</taxon>
        <taxon>Phyllobacteriaceae</taxon>
        <taxon>Mesorhizobium</taxon>
    </lineage>
</organism>
<feature type="compositionally biased region" description="Basic and acidic residues" evidence="1">
    <location>
        <begin position="33"/>
        <end position="65"/>
    </location>
</feature>
<proteinExistence type="predicted"/>
<accession>A0ABS9QN43</accession>
<comment type="caution">
    <text evidence="2">The sequence shown here is derived from an EMBL/GenBank/DDBJ whole genome shotgun (WGS) entry which is preliminary data.</text>
</comment>
<gene>
    <name evidence="2" type="ORF">L4923_27955</name>
</gene>
<dbReference type="Proteomes" id="UP001201701">
    <property type="component" value="Unassembled WGS sequence"/>
</dbReference>
<evidence type="ECO:0000256" key="1">
    <source>
        <dbReference type="SAM" id="MobiDB-lite"/>
    </source>
</evidence>
<reference evidence="2 3" key="1">
    <citation type="submission" date="2022-02" db="EMBL/GenBank/DDBJ databases">
        <title>Draft genome sequence of Mezorhizobium retamae strain IRAMC:0171 isolated from Retama raetam nodules.</title>
        <authorList>
            <person name="Bengaied R."/>
            <person name="Sbissi I."/>
            <person name="Huber K."/>
            <person name="Ghodbane F."/>
            <person name="Nouioui I."/>
            <person name="Tarhouni M."/>
            <person name="Gtari M."/>
        </authorList>
    </citation>
    <scope>NUCLEOTIDE SEQUENCE [LARGE SCALE GENOMIC DNA]</scope>
    <source>
        <strain evidence="2 3">IRAMC:0171</strain>
    </source>
</reference>
<evidence type="ECO:0008006" key="4">
    <source>
        <dbReference type="Google" id="ProtNLM"/>
    </source>
</evidence>
<evidence type="ECO:0000313" key="2">
    <source>
        <dbReference type="EMBL" id="MCG7508876.1"/>
    </source>
</evidence>
<feature type="region of interest" description="Disordered" evidence="1">
    <location>
        <begin position="216"/>
        <end position="244"/>
    </location>
</feature>
<keyword evidence="3" id="KW-1185">Reference proteome</keyword>
<dbReference type="EMBL" id="JAKREW010000056">
    <property type="protein sequence ID" value="MCG7508876.1"/>
    <property type="molecule type" value="Genomic_DNA"/>
</dbReference>
<evidence type="ECO:0000313" key="3">
    <source>
        <dbReference type="Proteomes" id="UP001201701"/>
    </source>
</evidence>
<protein>
    <recommendedName>
        <fullName evidence="4">Phage portal protein</fullName>
    </recommendedName>
</protein>
<name>A0ABS9QN43_9HYPH</name>
<feature type="region of interest" description="Disordered" evidence="1">
    <location>
        <begin position="30"/>
        <end position="68"/>
    </location>
</feature>
<sequence length="244" mass="26028">MTKEELEALAEVLAVAVRDQVDAATRPLLERIASLEERKPEKGEKGDTGERGSDGQTGRDGKDSDPATVQALVSEAVNAAVRELPTAKDGRDGVGVAGAVIDRTGNLILTLSDGTTRDLGPVVGKDGVAGRDGLGFEDMSEELADDGRTIIRRYSRGDQVKEFRHQVSVVLDRGVYKEGHDYEPGDGVTWGGSFWIAQQRTTEKPDGGEGWRLAVKRGRDGKDAPSVTPAAKGPIRVGNPAREV</sequence>
<dbReference type="RefSeq" id="WP_239370379.1">
    <property type="nucleotide sequence ID" value="NZ_JAKREW010000056.1"/>
</dbReference>